<reference evidence="2" key="2">
    <citation type="journal article" date="2019" name="IMA Fungus">
        <title>Genome sequencing and comparison of five Tilletia species to identify candidate genes for the detection of regulated species infecting wheat.</title>
        <authorList>
            <person name="Nguyen H.D.T."/>
            <person name="Sultana T."/>
            <person name="Kesanakurti P."/>
            <person name="Hambleton S."/>
        </authorList>
    </citation>
    <scope>NUCLEOTIDE SEQUENCE</scope>
    <source>
        <strain evidence="2">DAOMC 236422</strain>
    </source>
</reference>
<sequence length="207" mass="23009">MRNTSSLSQAASNASMVPTPDSLISHLFKFRLLDSTGKAMPLYDIKRCKNDHVHAYVEATEGEQFSIFSKPNVTDDEVDSVRDQTEVARLGEIQVEVMKVAQSSAPSPTKFPEAPIGPEKAVHERAKQFGAVHFGAGPTVRKPEPQRVNCTYDSTFKTVRFVIHCATRTGLELKGIIPMEATASPPKKRSREEEEIEAEEQRLRKAL</sequence>
<keyword evidence="3" id="KW-1185">Reference proteome</keyword>
<evidence type="ECO:0000313" key="3">
    <source>
        <dbReference type="Proteomes" id="UP000078113"/>
    </source>
</evidence>
<dbReference type="EMBL" id="LWDG02000131">
    <property type="protein sequence ID" value="KAE8268739.1"/>
    <property type="molecule type" value="Genomic_DNA"/>
</dbReference>
<protein>
    <submittedName>
        <fullName evidence="2">Uncharacterized protein</fullName>
    </submittedName>
</protein>
<evidence type="ECO:0000313" key="2">
    <source>
        <dbReference type="EMBL" id="KAE8268739.1"/>
    </source>
</evidence>
<evidence type="ECO:0000256" key="1">
    <source>
        <dbReference type="SAM" id="MobiDB-lite"/>
    </source>
</evidence>
<proteinExistence type="predicted"/>
<organism evidence="2 3">
    <name type="scientific">Tilletia walkeri</name>
    <dbReference type="NCBI Taxonomy" id="117179"/>
    <lineage>
        <taxon>Eukaryota</taxon>
        <taxon>Fungi</taxon>
        <taxon>Dikarya</taxon>
        <taxon>Basidiomycota</taxon>
        <taxon>Ustilaginomycotina</taxon>
        <taxon>Exobasidiomycetes</taxon>
        <taxon>Tilletiales</taxon>
        <taxon>Tilletiaceae</taxon>
        <taxon>Tilletia</taxon>
    </lineage>
</organism>
<dbReference type="AlphaFoldDB" id="A0A8X7T525"/>
<gene>
    <name evidence="2" type="ORF">A4X09_0g3601</name>
</gene>
<feature type="region of interest" description="Disordered" evidence="1">
    <location>
        <begin position="180"/>
        <end position="207"/>
    </location>
</feature>
<reference evidence="2" key="1">
    <citation type="submission" date="2016-04" db="EMBL/GenBank/DDBJ databases">
        <authorList>
            <person name="Nguyen H.D."/>
            <person name="Samba Siva P."/>
            <person name="Cullis J."/>
            <person name="Levesque C.A."/>
            <person name="Hambleton S."/>
        </authorList>
    </citation>
    <scope>NUCLEOTIDE SEQUENCE</scope>
    <source>
        <strain evidence="2">DAOMC 236422</strain>
    </source>
</reference>
<accession>A0A8X7T525</accession>
<name>A0A8X7T525_9BASI</name>
<dbReference type="Proteomes" id="UP000078113">
    <property type="component" value="Unassembled WGS sequence"/>
</dbReference>
<comment type="caution">
    <text evidence="2">The sequence shown here is derived from an EMBL/GenBank/DDBJ whole genome shotgun (WGS) entry which is preliminary data.</text>
</comment>